<keyword evidence="5 12" id="KW-0274">FAD</keyword>
<evidence type="ECO:0000259" key="15">
    <source>
        <dbReference type="Pfam" id="PF02852"/>
    </source>
</evidence>
<dbReference type="GO" id="GO:0006103">
    <property type="term" value="P:2-oxoglutarate metabolic process"/>
    <property type="evidence" value="ECO:0007669"/>
    <property type="project" value="TreeGrafter"/>
</dbReference>
<keyword evidence="12" id="KW-0547">Nucleotide-binding</keyword>
<reference evidence="17 18" key="1">
    <citation type="journal article" date="2016" name="Antonie Van Leeuwenhoek">
        <title>Denitratimonas tolerans gen. nov., sp. nov., a denitrifying bacterium isolated from a bioreactor for tannery wastewater treatment.</title>
        <authorList>
            <person name="Han S.I."/>
            <person name="Kim J.O."/>
            <person name="Lee Y.R."/>
            <person name="Ekpeghere K.I."/>
            <person name="Koh S.C."/>
            <person name="Whang K.S."/>
        </authorList>
    </citation>
    <scope>NUCLEOTIDE SEQUENCE [LARGE SCALE GENOMIC DNA]</scope>
    <source>
        <strain evidence="17 18">KACC 17565</strain>
    </source>
</reference>
<evidence type="ECO:0000256" key="9">
    <source>
        <dbReference type="ARBA" id="ARBA00023284"/>
    </source>
</evidence>
<dbReference type="InterPro" id="IPR012999">
    <property type="entry name" value="Pyr_OxRdtase_I_AS"/>
</dbReference>
<keyword evidence="9 14" id="KW-0676">Redox-active center</keyword>
<feature type="binding site" evidence="12">
    <location>
        <position position="210"/>
    </location>
    <ligand>
        <name>NAD(+)</name>
        <dbReference type="ChEBI" id="CHEBI:57540"/>
    </ligand>
</feature>
<keyword evidence="8" id="KW-1015">Disulfide bond</keyword>
<evidence type="ECO:0000256" key="1">
    <source>
        <dbReference type="ARBA" id="ARBA00007532"/>
    </source>
</evidence>
<feature type="binding site" evidence="12">
    <location>
        <position position="53"/>
    </location>
    <ligand>
        <name>FAD</name>
        <dbReference type="ChEBI" id="CHEBI:57692"/>
    </ligand>
</feature>
<evidence type="ECO:0000256" key="12">
    <source>
        <dbReference type="PIRSR" id="PIRSR000350-3"/>
    </source>
</evidence>
<dbReference type="EMBL" id="JBBDHC010000001">
    <property type="protein sequence ID" value="MEJ1248164.1"/>
    <property type="molecule type" value="Genomic_DNA"/>
</dbReference>
<evidence type="ECO:0000256" key="5">
    <source>
        <dbReference type="ARBA" id="ARBA00022827"/>
    </source>
</evidence>
<comment type="catalytic activity">
    <reaction evidence="10 14">
        <text>N(6)-[(R)-dihydrolipoyl]-L-lysyl-[protein] + NAD(+) = N(6)-[(R)-lipoyl]-L-lysyl-[protein] + NADH + H(+)</text>
        <dbReference type="Rhea" id="RHEA:15045"/>
        <dbReference type="Rhea" id="RHEA-COMP:10474"/>
        <dbReference type="Rhea" id="RHEA-COMP:10475"/>
        <dbReference type="ChEBI" id="CHEBI:15378"/>
        <dbReference type="ChEBI" id="CHEBI:57540"/>
        <dbReference type="ChEBI" id="CHEBI:57945"/>
        <dbReference type="ChEBI" id="CHEBI:83099"/>
        <dbReference type="ChEBI" id="CHEBI:83100"/>
        <dbReference type="EC" id="1.8.1.4"/>
    </reaction>
</comment>
<evidence type="ECO:0000313" key="18">
    <source>
        <dbReference type="Proteomes" id="UP001364472"/>
    </source>
</evidence>
<comment type="cofactor">
    <cofactor evidence="12 14">
        <name>FAD</name>
        <dbReference type="ChEBI" id="CHEBI:57692"/>
    </cofactor>
    <text evidence="12 14">Binds 1 FAD per subunit.</text>
</comment>
<evidence type="ECO:0000256" key="4">
    <source>
        <dbReference type="ARBA" id="ARBA00022630"/>
    </source>
</evidence>
<evidence type="ECO:0000313" key="17">
    <source>
        <dbReference type="EMBL" id="MEJ1248164.1"/>
    </source>
</evidence>
<accession>A0AAW9R2F7</accession>
<feature type="binding site" evidence="12">
    <location>
        <position position="120"/>
    </location>
    <ligand>
        <name>FAD</name>
        <dbReference type="ChEBI" id="CHEBI:57692"/>
    </ligand>
</feature>
<feature type="active site" description="Proton acceptor" evidence="11">
    <location>
        <position position="447"/>
    </location>
</feature>
<keyword evidence="7 12" id="KW-0520">NAD</keyword>
<evidence type="ECO:0000256" key="14">
    <source>
        <dbReference type="RuleBase" id="RU003692"/>
    </source>
</evidence>
<dbReference type="PANTHER" id="PTHR22912:SF160">
    <property type="entry name" value="DIHYDROLIPOYL DEHYDROGENASE"/>
    <property type="match status" value="1"/>
</dbReference>
<feature type="disulfide bond" description="Redox-active" evidence="13">
    <location>
        <begin position="44"/>
        <end position="49"/>
    </location>
</feature>
<evidence type="ECO:0000256" key="7">
    <source>
        <dbReference type="ARBA" id="ARBA00023027"/>
    </source>
</evidence>
<feature type="domain" description="FAD/NAD(P)-binding" evidence="16">
    <location>
        <begin position="8"/>
        <end position="330"/>
    </location>
</feature>
<dbReference type="PROSITE" id="PS00076">
    <property type="entry name" value="PYRIDINE_REDOX_1"/>
    <property type="match status" value="1"/>
</dbReference>
<evidence type="ECO:0000256" key="6">
    <source>
        <dbReference type="ARBA" id="ARBA00023002"/>
    </source>
</evidence>
<dbReference type="Pfam" id="PF02852">
    <property type="entry name" value="Pyr_redox_dim"/>
    <property type="match status" value="1"/>
</dbReference>
<evidence type="ECO:0000256" key="13">
    <source>
        <dbReference type="PIRSR" id="PIRSR000350-4"/>
    </source>
</evidence>
<dbReference type="EC" id="1.8.1.4" evidence="2 14"/>
<dbReference type="InterPro" id="IPR050151">
    <property type="entry name" value="Class-I_Pyr_Nuc-Dis_Oxidored"/>
</dbReference>
<evidence type="ECO:0000256" key="2">
    <source>
        <dbReference type="ARBA" id="ARBA00012608"/>
    </source>
</evidence>
<feature type="binding site" evidence="12">
    <location>
        <position position="315"/>
    </location>
    <ligand>
        <name>FAD</name>
        <dbReference type="ChEBI" id="CHEBI:57692"/>
    </ligand>
</feature>
<dbReference type="SUPFAM" id="SSF51905">
    <property type="entry name" value="FAD/NAD(P)-binding domain"/>
    <property type="match status" value="1"/>
</dbReference>
<evidence type="ECO:0000256" key="8">
    <source>
        <dbReference type="ARBA" id="ARBA00023157"/>
    </source>
</evidence>
<feature type="domain" description="Pyridine nucleotide-disulphide oxidoreductase dimerisation" evidence="15">
    <location>
        <begin position="349"/>
        <end position="458"/>
    </location>
</feature>
<dbReference type="PRINTS" id="PR00411">
    <property type="entry name" value="PNDRDTASEI"/>
</dbReference>
<dbReference type="RefSeq" id="WP_337333879.1">
    <property type="nucleotide sequence ID" value="NZ_JBBDHC010000001.1"/>
</dbReference>
<dbReference type="Pfam" id="PF07992">
    <property type="entry name" value="Pyr_redox_2"/>
    <property type="match status" value="1"/>
</dbReference>
<evidence type="ECO:0000259" key="16">
    <source>
        <dbReference type="Pfam" id="PF07992"/>
    </source>
</evidence>
<protein>
    <recommendedName>
        <fullName evidence="3 14">Dihydrolipoyl dehydrogenase</fullName>
        <ecNumber evidence="2 14">1.8.1.4</ecNumber>
    </recommendedName>
</protein>
<name>A0AAW9R2F7_9GAMM</name>
<dbReference type="GO" id="GO:0004148">
    <property type="term" value="F:dihydrolipoyl dehydrogenase (NADH) activity"/>
    <property type="evidence" value="ECO:0007669"/>
    <property type="project" value="UniProtKB-EC"/>
</dbReference>
<dbReference type="Proteomes" id="UP001364472">
    <property type="component" value="Unassembled WGS sequence"/>
</dbReference>
<organism evidence="17 18">
    <name type="scientific">Denitratimonas tolerans</name>
    <dbReference type="NCBI Taxonomy" id="1338420"/>
    <lineage>
        <taxon>Bacteria</taxon>
        <taxon>Pseudomonadati</taxon>
        <taxon>Pseudomonadota</taxon>
        <taxon>Gammaproteobacteria</taxon>
        <taxon>Lysobacterales</taxon>
        <taxon>Lysobacteraceae</taxon>
        <taxon>Denitratimonas</taxon>
    </lineage>
</organism>
<dbReference type="PANTHER" id="PTHR22912">
    <property type="entry name" value="DISULFIDE OXIDOREDUCTASE"/>
    <property type="match status" value="1"/>
</dbReference>
<dbReference type="InterPro" id="IPR016156">
    <property type="entry name" value="FAD/NAD-linked_Rdtase_dimer_sf"/>
</dbReference>
<gene>
    <name evidence="17" type="primary">lpdA</name>
    <name evidence="17" type="ORF">WB794_00510</name>
</gene>
<dbReference type="Gene3D" id="3.30.390.30">
    <property type="match status" value="1"/>
</dbReference>
<sequence>MSQIIDTRLLILGGGPGGYVAAIRAGQLGIPTVLVEGATPGGTCLNIGCIPSKALIHAAEEFARVAACAAGTSPLGIGVSSPTLDIGRTVAWKDGIVRRLTGGVAALLKKHGVRVVKGWGQVVDGKTVDVPGAGEGGDSLRIRCEHLLLATGSVPVELPFLKFGGKVVSSTEALSPAELPKKLVVVGGGYIGLELGTAYRKLGCEVTVVEAQDRILPAYDAELTAPVAKHLKALGVETLVGHSVLGLSGSGALRVRTPDGAERAIEADRILVAVGRKPKTEGFNLESLRLDTAGRAVRIDDQCRTSMRNVWAIGDVAGEPMLAHRAMAQGEMVAEIVSGKTRRFQPAAMPAVCFTDPEIVTVGLSPDEARAAGHAVKVALFPFAANGRAMTLESADGFVRVVAREGDHRILGWQAVGAQVSELSIAFVQSIEMGATLEDIAATIHPHPTLGEAVQEAALRALGHALHI</sequence>
<dbReference type="FunFam" id="3.30.390.30:FF:000001">
    <property type="entry name" value="Dihydrolipoyl dehydrogenase"/>
    <property type="match status" value="1"/>
</dbReference>
<dbReference type="AlphaFoldDB" id="A0AAW9R2F7"/>
<dbReference type="SUPFAM" id="SSF55424">
    <property type="entry name" value="FAD/NAD-linked reductases, dimerisation (C-terminal) domain"/>
    <property type="match status" value="1"/>
</dbReference>
<feature type="binding site" evidence="12">
    <location>
        <begin position="187"/>
        <end position="194"/>
    </location>
    <ligand>
        <name>NAD(+)</name>
        <dbReference type="ChEBI" id="CHEBI:57540"/>
    </ligand>
</feature>
<comment type="similarity">
    <text evidence="1 14">Belongs to the class-I pyridine nucleotide-disulfide oxidoreductase family.</text>
</comment>
<comment type="miscellaneous">
    <text evidence="14">The active site is a redox-active disulfide bond.</text>
</comment>
<evidence type="ECO:0000256" key="3">
    <source>
        <dbReference type="ARBA" id="ARBA00016961"/>
    </source>
</evidence>
<feature type="binding site" evidence="12">
    <location>
        <position position="275"/>
    </location>
    <ligand>
        <name>NAD(+)</name>
        <dbReference type="ChEBI" id="CHEBI:57540"/>
    </ligand>
</feature>
<dbReference type="InterPro" id="IPR004099">
    <property type="entry name" value="Pyr_nucl-diS_OxRdtase_dimer"/>
</dbReference>
<keyword evidence="6 14" id="KW-0560">Oxidoreductase</keyword>
<dbReference type="GO" id="GO:0050660">
    <property type="term" value="F:flavin adenine dinucleotide binding"/>
    <property type="evidence" value="ECO:0007669"/>
    <property type="project" value="InterPro"/>
</dbReference>
<dbReference type="PIRSF" id="PIRSF000350">
    <property type="entry name" value="Mercury_reductase_MerA"/>
    <property type="match status" value="1"/>
</dbReference>
<feature type="binding site" evidence="12">
    <location>
        <begin position="151"/>
        <end position="153"/>
    </location>
    <ligand>
        <name>FAD</name>
        <dbReference type="ChEBI" id="CHEBI:57692"/>
    </ligand>
</feature>
<proteinExistence type="inferred from homology"/>
<dbReference type="PRINTS" id="PR00368">
    <property type="entry name" value="FADPNR"/>
</dbReference>
<keyword evidence="4 14" id="KW-0285">Flavoprotein</keyword>
<dbReference type="Gene3D" id="3.50.50.60">
    <property type="entry name" value="FAD/NAD(P)-binding domain"/>
    <property type="match status" value="2"/>
</dbReference>
<dbReference type="InterPro" id="IPR006258">
    <property type="entry name" value="Lipoamide_DH"/>
</dbReference>
<keyword evidence="18" id="KW-1185">Reference proteome</keyword>
<dbReference type="NCBIfam" id="TIGR01350">
    <property type="entry name" value="lipoamide_DH"/>
    <property type="match status" value="1"/>
</dbReference>
<evidence type="ECO:0000256" key="10">
    <source>
        <dbReference type="ARBA" id="ARBA00049187"/>
    </source>
</evidence>
<evidence type="ECO:0000256" key="11">
    <source>
        <dbReference type="PIRSR" id="PIRSR000350-2"/>
    </source>
</evidence>
<dbReference type="InterPro" id="IPR036188">
    <property type="entry name" value="FAD/NAD-bd_sf"/>
</dbReference>
<feature type="binding site" evidence="12">
    <location>
        <begin position="321"/>
        <end position="324"/>
    </location>
    <ligand>
        <name>FAD</name>
        <dbReference type="ChEBI" id="CHEBI:57692"/>
    </ligand>
</feature>
<dbReference type="InterPro" id="IPR023753">
    <property type="entry name" value="FAD/NAD-binding_dom"/>
</dbReference>
<comment type="caution">
    <text evidence="17">The sequence shown here is derived from an EMBL/GenBank/DDBJ whole genome shotgun (WGS) entry which is preliminary data.</text>
</comment>
<dbReference type="InterPro" id="IPR001100">
    <property type="entry name" value="Pyr_nuc-diS_OxRdtase"/>
</dbReference>